<evidence type="ECO:0000313" key="2">
    <source>
        <dbReference type="Proteomes" id="UP001367508"/>
    </source>
</evidence>
<evidence type="ECO:0000313" key="1">
    <source>
        <dbReference type="EMBL" id="KAK7340436.1"/>
    </source>
</evidence>
<reference evidence="1 2" key="1">
    <citation type="submission" date="2024-01" db="EMBL/GenBank/DDBJ databases">
        <title>The genomes of 5 underutilized Papilionoideae crops provide insights into root nodulation and disease resistanc.</title>
        <authorList>
            <person name="Jiang F."/>
        </authorList>
    </citation>
    <scope>NUCLEOTIDE SEQUENCE [LARGE SCALE GENOMIC DNA]</scope>
    <source>
        <strain evidence="1">LVBAO_FW01</strain>
        <tissue evidence="1">Leaves</tissue>
    </source>
</reference>
<accession>A0AAN9LRE9</accession>
<proteinExistence type="predicted"/>
<gene>
    <name evidence="1" type="ORF">VNO77_21138</name>
</gene>
<protein>
    <submittedName>
        <fullName evidence="1">Uncharacterized protein</fullName>
    </submittedName>
</protein>
<dbReference type="EMBL" id="JAYMYQ010000004">
    <property type="protein sequence ID" value="KAK7340436.1"/>
    <property type="molecule type" value="Genomic_DNA"/>
</dbReference>
<sequence length="73" mass="8503">MCLLLRLVMVFCYSEYNSVSIGLLRLFKVECKKMLFDGSMLVSLKWRHYPLIFFTDRSGVAFIMSVTKVEAIN</sequence>
<dbReference type="AlphaFoldDB" id="A0AAN9LRE9"/>
<dbReference type="Proteomes" id="UP001367508">
    <property type="component" value="Unassembled WGS sequence"/>
</dbReference>
<organism evidence="1 2">
    <name type="scientific">Canavalia gladiata</name>
    <name type="common">Sword bean</name>
    <name type="synonym">Dolichos gladiatus</name>
    <dbReference type="NCBI Taxonomy" id="3824"/>
    <lineage>
        <taxon>Eukaryota</taxon>
        <taxon>Viridiplantae</taxon>
        <taxon>Streptophyta</taxon>
        <taxon>Embryophyta</taxon>
        <taxon>Tracheophyta</taxon>
        <taxon>Spermatophyta</taxon>
        <taxon>Magnoliopsida</taxon>
        <taxon>eudicotyledons</taxon>
        <taxon>Gunneridae</taxon>
        <taxon>Pentapetalae</taxon>
        <taxon>rosids</taxon>
        <taxon>fabids</taxon>
        <taxon>Fabales</taxon>
        <taxon>Fabaceae</taxon>
        <taxon>Papilionoideae</taxon>
        <taxon>50 kb inversion clade</taxon>
        <taxon>NPAAA clade</taxon>
        <taxon>indigoferoid/millettioid clade</taxon>
        <taxon>Phaseoleae</taxon>
        <taxon>Canavalia</taxon>
    </lineage>
</organism>
<comment type="caution">
    <text evidence="1">The sequence shown here is derived from an EMBL/GenBank/DDBJ whole genome shotgun (WGS) entry which is preliminary data.</text>
</comment>
<name>A0AAN9LRE9_CANGL</name>
<keyword evidence="2" id="KW-1185">Reference proteome</keyword>